<comment type="similarity">
    <text evidence="2 13">Belongs to the pyruvate kinase family.</text>
</comment>
<dbReference type="InterPro" id="IPR015813">
    <property type="entry name" value="Pyrv/PenolPyrv_kinase-like_dom"/>
</dbReference>
<evidence type="ECO:0000256" key="1">
    <source>
        <dbReference type="ARBA" id="ARBA00004997"/>
    </source>
</evidence>
<keyword evidence="7 13" id="KW-0418">Kinase</keyword>
<sequence length="481" mass="51399">MRRLRNVKIVATLGPASNDYAMIRALFEAGADVFRLNMSHGTHADIAARHAIIRKVEADLDRPIGILADLQGPKLRVGTFANGSEELIEGAKFRMDLSAAPGDVNRVQLPHPEIFAALEPGASLLVNDGKIRLEVVDCGKDYANCTVTVGGTISNRKGVNVPDVVLPLAALSEKDRGDLEFACELGVDWLALSFVQRPEDVIEARGLAKGRAAILSKIEKPAAVKAYDAILQVSDGIMVARGDLGVELPVTSVPPIQKRLVRGARAAAKPVIVATQMLESMIESPVPTRAEVSDVATAIYEGADAVMLSAESAAGKYPIEAVTTMNNVAMSVEKDPTYRQIIDASRVVRRETIADGIVSAAREIAEATNIKAIVCFSQSGSTVNLVSRERPKVPIIALTPLMSTARRSALIWGAHCVITEPQDRFKGAVLAAVKAARDHGFAGEEDMIVLTAGVPFNVKGTTNILRVAPCDERLISRVDPE</sequence>
<dbReference type="Gene3D" id="3.20.20.60">
    <property type="entry name" value="Phosphoenolpyruvate-binding domains"/>
    <property type="match status" value="1"/>
</dbReference>
<dbReference type="RefSeq" id="WP_202658064.1">
    <property type="nucleotide sequence ID" value="NZ_JAESVP010000001.1"/>
</dbReference>
<dbReference type="AlphaFoldDB" id="A0A8J7MPB7"/>
<dbReference type="EMBL" id="JAESVP010000001">
    <property type="protein sequence ID" value="MBL4927007.1"/>
    <property type="molecule type" value="Genomic_DNA"/>
</dbReference>
<dbReference type="PANTHER" id="PTHR11817">
    <property type="entry name" value="PYRUVATE KINASE"/>
    <property type="match status" value="1"/>
</dbReference>
<dbReference type="PRINTS" id="PR01050">
    <property type="entry name" value="PYRUVTKNASE"/>
</dbReference>
<evidence type="ECO:0000256" key="4">
    <source>
        <dbReference type="ARBA" id="ARBA00022679"/>
    </source>
</evidence>
<dbReference type="UniPathway" id="UPA00109">
    <property type="reaction ID" value="UER00188"/>
</dbReference>
<keyword evidence="11 16" id="KW-0670">Pyruvate</keyword>
<evidence type="ECO:0000256" key="2">
    <source>
        <dbReference type="ARBA" id="ARBA00008663"/>
    </source>
</evidence>
<protein>
    <recommendedName>
        <fullName evidence="3 12">Pyruvate kinase</fullName>
        <ecNumber evidence="3 12">2.7.1.40</ecNumber>
    </recommendedName>
</protein>
<dbReference type="InterPro" id="IPR011037">
    <property type="entry name" value="Pyrv_Knase-like_insert_dom_sf"/>
</dbReference>
<keyword evidence="4 13" id="KW-0808">Transferase</keyword>
<dbReference type="InterPro" id="IPR015793">
    <property type="entry name" value="Pyrv_Knase_brl"/>
</dbReference>
<organism evidence="16 17">
    <name type="scientific">Fuscibacter oryzae</name>
    <dbReference type="NCBI Taxonomy" id="2803939"/>
    <lineage>
        <taxon>Bacteria</taxon>
        <taxon>Pseudomonadati</taxon>
        <taxon>Pseudomonadota</taxon>
        <taxon>Alphaproteobacteria</taxon>
        <taxon>Rhodobacterales</taxon>
        <taxon>Paracoccaceae</taxon>
        <taxon>Fuscibacter</taxon>
    </lineage>
</organism>
<keyword evidence="5" id="KW-0479">Metal-binding</keyword>
<feature type="domain" description="Pyruvate kinase C-terminal" evidence="15">
    <location>
        <begin position="356"/>
        <end position="467"/>
    </location>
</feature>
<comment type="caution">
    <text evidence="16">The sequence shown here is derived from an EMBL/GenBank/DDBJ whole genome shotgun (WGS) entry which is preliminary data.</text>
</comment>
<dbReference type="InterPro" id="IPR015795">
    <property type="entry name" value="Pyrv_Knase_C"/>
</dbReference>
<evidence type="ECO:0000256" key="7">
    <source>
        <dbReference type="ARBA" id="ARBA00022777"/>
    </source>
</evidence>
<evidence type="ECO:0000256" key="12">
    <source>
        <dbReference type="NCBIfam" id="TIGR01064"/>
    </source>
</evidence>
<dbReference type="InterPro" id="IPR001697">
    <property type="entry name" value="Pyr_Knase"/>
</dbReference>
<evidence type="ECO:0000259" key="14">
    <source>
        <dbReference type="Pfam" id="PF00224"/>
    </source>
</evidence>
<feature type="domain" description="Pyruvate kinase barrel" evidence="14">
    <location>
        <begin position="5"/>
        <end position="322"/>
    </location>
</feature>
<dbReference type="NCBIfam" id="NF004491">
    <property type="entry name" value="PRK05826.1"/>
    <property type="match status" value="1"/>
</dbReference>
<dbReference type="Pfam" id="PF02887">
    <property type="entry name" value="PK_C"/>
    <property type="match status" value="1"/>
</dbReference>
<evidence type="ECO:0000256" key="13">
    <source>
        <dbReference type="RuleBase" id="RU000504"/>
    </source>
</evidence>
<keyword evidence="10 13" id="KW-0324">Glycolysis</keyword>
<dbReference type="InterPro" id="IPR036918">
    <property type="entry name" value="Pyrv_Knase_C_sf"/>
</dbReference>
<evidence type="ECO:0000313" key="16">
    <source>
        <dbReference type="EMBL" id="MBL4927007.1"/>
    </source>
</evidence>
<dbReference type="GO" id="GO:0004743">
    <property type="term" value="F:pyruvate kinase activity"/>
    <property type="evidence" value="ECO:0007669"/>
    <property type="project" value="UniProtKB-UniRule"/>
</dbReference>
<dbReference type="NCBIfam" id="TIGR01064">
    <property type="entry name" value="pyruv_kin"/>
    <property type="match status" value="1"/>
</dbReference>
<keyword evidence="6" id="KW-0547">Nucleotide-binding</keyword>
<evidence type="ECO:0000256" key="8">
    <source>
        <dbReference type="ARBA" id="ARBA00022840"/>
    </source>
</evidence>
<evidence type="ECO:0000256" key="6">
    <source>
        <dbReference type="ARBA" id="ARBA00022741"/>
    </source>
</evidence>
<evidence type="ECO:0000256" key="9">
    <source>
        <dbReference type="ARBA" id="ARBA00022842"/>
    </source>
</evidence>
<dbReference type="Gene3D" id="3.40.1380.20">
    <property type="entry name" value="Pyruvate kinase, C-terminal domain"/>
    <property type="match status" value="1"/>
</dbReference>
<evidence type="ECO:0000256" key="5">
    <source>
        <dbReference type="ARBA" id="ARBA00022723"/>
    </source>
</evidence>
<reference evidence="16" key="1">
    <citation type="submission" date="2021-01" db="EMBL/GenBank/DDBJ databases">
        <title>Genome seq and assembly of Tabrizicola sp. KVB23.</title>
        <authorList>
            <person name="Chhetri G."/>
        </authorList>
    </citation>
    <scope>NUCLEOTIDE SEQUENCE</scope>
    <source>
        <strain evidence="16">KVB23</strain>
    </source>
</reference>
<dbReference type="GO" id="GO:0000287">
    <property type="term" value="F:magnesium ion binding"/>
    <property type="evidence" value="ECO:0007669"/>
    <property type="project" value="UniProtKB-UniRule"/>
</dbReference>
<dbReference type="SUPFAM" id="SSF51621">
    <property type="entry name" value="Phosphoenolpyruvate/pyruvate domain"/>
    <property type="match status" value="1"/>
</dbReference>
<dbReference type="InterPro" id="IPR040442">
    <property type="entry name" value="Pyrv_kinase-like_dom_sf"/>
</dbReference>
<proteinExistence type="inferred from homology"/>
<dbReference type="GO" id="GO:0005524">
    <property type="term" value="F:ATP binding"/>
    <property type="evidence" value="ECO:0007669"/>
    <property type="project" value="UniProtKB-KW"/>
</dbReference>
<keyword evidence="9 13" id="KW-0460">Magnesium</keyword>
<dbReference type="InterPro" id="IPR015806">
    <property type="entry name" value="Pyrv_Knase_insert_dom_sf"/>
</dbReference>
<name>A0A8J7MPB7_9RHOB</name>
<evidence type="ECO:0000256" key="10">
    <source>
        <dbReference type="ARBA" id="ARBA00023152"/>
    </source>
</evidence>
<dbReference type="NCBIfam" id="NF004978">
    <property type="entry name" value="PRK06354.1"/>
    <property type="match status" value="1"/>
</dbReference>
<dbReference type="GO" id="GO:0016301">
    <property type="term" value="F:kinase activity"/>
    <property type="evidence" value="ECO:0007669"/>
    <property type="project" value="UniProtKB-KW"/>
</dbReference>
<dbReference type="NCBIfam" id="NF004886">
    <property type="entry name" value="PRK06247.1"/>
    <property type="match status" value="1"/>
</dbReference>
<comment type="catalytic activity">
    <reaction evidence="13">
        <text>pyruvate + ATP = phosphoenolpyruvate + ADP + H(+)</text>
        <dbReference type="Rhea" id="RHEA:18157"/>
        <dbReference type="ChEBI" id="CHEBI:15361"/>
        <dbReference type="ChEBI" id="CHEBI:15378"/>
        <dbReference type="ChEBI" id="CHEBI:30616"/>
        <dbReference type="ChEBI" id="CHEBI:58702"/>
        <dbReference type="ChEBI" id="CHEBI:456216"/>
        <dbReference type="EC" id="2.7.1.40"/>
    </reaction>
</comment>
<gene>
    <name evidence="16" type="primary">pyk</name>
    <name evidence="16" type="ORF">JI744_02700</name>
</gene>
<evidence type="ECO:0000256" key="3">
    <source>
        <dbReference type="ARBA" id="ARBA00012142"/>
    </source>
</evidence>
<dbReference type="Pfam" id="PF00224">
    <property type="entry name" value="PK"/>
    <property type="match status" value="1"/>
</dbReference>
<accession>A0A8J7MPB7</accession>
<dbReference type="Gene3D" id="2.40.33.10">
    <property type="entry name" value="PK beta-barrel domain-like"/>
    <property type="match status" value="1"/>
</dbReference>
<evidence type="ECO:0000313" key="17">
    <source>
        <dbReference type="Proteomes" id="UP000619033"/>
    </source>
</evidence>
<evidence type="ECO:0000259" key="15">
    <source>
        <dbReference type="Pfam" id="PF02887"/>
    </source>
</evidence>
<dbReference type="Proteomes" id="UP000619033">
    <property type="component" value="Unassembled WGS sequence"/>
</dbReference>
<dbReference type="SUPFAM" id="SSF52935">
    <property type="entry name" value="PK C-terminal domain-like"/>
    <property type="match status" value="1"/>
</dbReference>
<keyword evidence="17" id="KW-1185">Reference proteome</keyword>
<dbReference type="SUPFAM" id="SSF50800">
    <property type="entry name" value="PK beta-barrel domain-like"/>
    <property type="match status" value="1"/>
</dbReference>
<evidence type="ECO:0000256" key="11">
    <source>
        <dbReference type="ARBA" id="ARBA00023317"/>
    </source>
</evidence>
<dbReference type="FunFam" id="2.40.33.10:FF:000001">
    <property type="entry name" value="Pyruvate kinase"/>
    <property type="match status" value="1"/>
</dbReference>
<comment type="pathway">
    <text evidence="1 13">Carbohydrate degradation; glycolysis; pyruvate from D-glyceraldehyde 3-phosphate: step 5/5.</text>
</comment>
<dbReference type="EC" id="2.7.1.40" evidence="3 12"/>
<dbReference type="GO" id="GO:0030955">
    <property type="term" value="F:potassium ion binding"/>
    <property type="evidence" value="ECO:0007669"/>
    <property type="project" value="UniProtKB-UniRule"/>
</dbReference>
<keyword evidence="8" id="KW-0067">ATP-binding</keyword>